<protein>
    <submittedName>
        <fullName evidence="6">Signal peptide-containing protein, YSIRK family</fullName>
    </submittedName>
</protein>
<dbReference type="OrthoDB" id="1702003at2"/>
<dbReference type="NCBIfam" id="TIGR01168">
    <property type="entry name" value="YSIRK_signal"/>
    <property type="match status" value="1"/>
</dbReference>
<feature type="non-terminal residue" evidence="6">
    <location>
        <position position="1197"/>
    </location>
</feature>
<accession>A0A1G7UFP4</accession>
<evidence type="ECO:0000256" key="1">
    <source>
        <dbReference type="ARBA" id="ARBA00022729"/>
    </source>
</evidence>
<keyword evidence="7" id="KW-1185">Reference proteome</keyword>
<feature type="compositionally biased region" description="Acidic residues" evidence="2">
    <location>
        <begin position="112"/>
        <end position="121"/>
    </location>
</feature>
<feature type="transmembrane region" description="Helical" evidence="3">
    <location>
        <begin position="21"/>
        <end position="42"/>
    </location>
</feature>
<keyword evidence="3" id="KW-0472">Membrane</keyword>
<keyword evidence="3" id="KW-1133">Transmembrane helix</keyword>
<dbReference type="AlphaFoldDB" id="A0A1G7UFP4"/>
<keyword evidence="1" id="KW-0732">Signal</keyword>
<evidence type="ECO:0000256" key="2">
    <source>
        <dbReference type="SAM" id="MobiDB-lite"/>
    </source>
</evidence>
<feature type="compositionally biased region" description="Low complexity" evidence="2">
    <location>
        <begin position="101"/>
        <end position="111"/>
    </location>
</feature>
<dbReference type="RefSeq" id="WP_143406569.1">
    <property type="nucleotide sequence ID" value="NZ_FNCK01000010.1"/>
</dbReference>
<dbReference type="NCBIfam" id="TIGR02331">
    <property type="entry name" value="rib_alpha"/>
    <property type="match status" value="1"/>
</dbReference>
<dbReference type="InterPro" id="IPR005877">
    <property type="entry name" value="YSIRK_signal_dom"/>
</dbReference>
<organism evidence="6 7">
    <name type="scientific">Facklamia miroungae</name>
    <dbReference type="NCBI Taxonomy" id="120956"/>
    <lineage>
        <taxon>Bacteria</taxon>
        <taxon>Bacillati</taxon>
        <taxon>Bacillota</taxon>
        <taxon>Bacilli</taxon>
        <taxon>Lactobacillales</taxon>
        <taxon>Aerococcaceae</taxon>
        <taxon>Facklamia</taxon>
    </lineage>
</organism>
<sequence length="1197" mass="130105">MVGKNNEFLKQRKLSNKDNKYSIRKFAFGSCSVLISSFFIFAGGSQISVSAQNISEEVSSKVPTDEAAENQLTEENNLNEAASFDLVNESEDKIINEEIMTSQEVTTSEETSTSEDDVSLEELPADTLSSEIAAEKAAIEAALAAKEAEIAVEKISKATSAMEAEKAAGEAISAFNRAQAAAETAKEAANKAGTTKALASAQAAQASATEAETLANKAMSLADSIKEDSLVSSATEKTGSEEGIATNQEDVPVVTESKALNSEEALSNTSQDETTPTPETFAARANILPADQNVIGIENKMQNGEYDLKYLKHHLSGRTYVDNAGNTGIYNGDKELIKSQNNHQVNDKNLINNQDYLVGNVPLYIQWMDRDGTLSPIYTFKSNDNGYFAVNPGVFTVENPDGTKTNHEFLGKQLESVLYSAFKYRIWADQNWLNTNKYDNVQTSNGNPGQWGGYSQGINGIWTPILQDVATMQIQDVAVVLQPKDQLTQHNKNKVVETEKLTTDIDHSNYANDKTIVGNVYWEAGYVPGITSQYPAYEEKTGDKFAEDMTVYLTIQDVLNPNNKVTYKTKTNQYGDFKFDIANVREMLGIKQRKNASLWHQVVMNMSVADPQGNKFGKEVSVFSNSTLDGQFYNGKNLKYDTGGLDAPSYILVSRYDSEFRDFATSSKPTTALLYSQTNSSGRDEFKGAGFQFVLRNTIPSLDITNYDSTDNYAAPGNKANAKVTGAVPDVEYIVRWYEVPEDSSKAPKLVLEGTPFTVGANGVFPDQAFDVPANLPRETMYIAQLETVNTGNVIAIDNFYARLKNEADTFAPVATVENIKVGETVNLIDNVTVPNYNGKPTFEDITSAGSIDNTKPGEYTGTVKVTYQDGSSETIQVPVVVTAADVPHDSIYEPNVTPEIIKVGDTIDLADNVTVPNYVQDPKHNGVPKFEDVTSAGAIDNTKPGEYTGKVKVTYPDESFEIVDVPVTVVDKKSDVYDPAVTPEVIEIGETPNIIDNVIIPTYIQDPKYPGVPLFEDVTSPGAIDNTTPGEYTGKVKVTYPDGTSEIVFVPVTVKAPEASQADVFVPQITPEIIGIGGTPDLLDNISIPDYVVNPKYPGDIIFEDITPAGTIDNTKPGKYTGLVRITYPDGSIETVQVPVTVTEPEIPQTDDYTPAVTPEVIEAGGTIDLTDNVTIPGYVVDPKHPGAPILKDITP</sequence>
<dbReference type="Proteomes" id="UP000199708">
    <property type="component" value="Unassembled WGS sequence"/>
</dbReference>
<feature type="domain" description="YSIRK Gram-positive signal peptide" evidence="4">
    <location>
        <begin position="16"/>
        <end position="41"/>
    </location>
</feature>
<dbReference type="InterPro" id="IPR059115">
    <property type="entry name" value="Rib"/>
</dbReference>
<gene>
    <name evidence="6" type="ORF">SAMN05421791_1101</name>
</gene>
<feature type="domain" description="Rib" evidence="5">
    <location>
        <begin position="807"/>
        <end position="883"/>
    </location>
</feature>
<name>A0A1G7UFP4_9LACT</name>
<feature type="domain" description="Rib" evidence="5">
    <location>
        <begin position="893"/>
        <end position="972"/>
    </location>
</feature>
<proteinExistence type="predicted"/>
<evidence type="ECO:0000259" key="4">
    <source>
        <dbReference type="Pfam" id="PF04650"/>
    </source>
</evidence>
<dbReference type="STRING" id="120956.SAMN05421791_1101"/>
<dbReference type="Gene3D" id="2.60.40.10">
    <property type="entry name" value="Immunoglobulins"/>
    <property type="match status" value="1"/>
</dbReference>
<dbReference type="Pfam" id="PF04650">
    <property type="entry name" value="YSIRK_signal"/>
    <property type="match status" value="1"/>
</dbReference>
<evidence type="ECO:0000313" key="6">
    <source>
        <dbReference type="EMBL" id="SDG46385.1"/>
    </source>
</evidence>
<dbReference type="EMBL" id="FNCK01000010">
    <property type="protein sequence ID" value="SDG46385.1"/>
    <property type="molecule type" value="Genomic_DNA"/>
</dbReference>
<feature type="region of interest" description="Disordered" evidence="2">
    <location>
        <begin position="101"/>
        <end position="121"/>
    </location>
</feature>
<evidence type="ECO:0000256" key="3">
    <source>
        <dbReference type="SAM" id="Phobius"/>
    </source>
</evidence>
<feature type="domain" description="Rib" evidence="5">
    <location>
        <begin position="976"/>
        <end position="1056"/>
    </location>
</feature>
<keyword evidence="3" id="KW-0812">Transmembrane</keyword>
<feature type="domain" description="Rib" evidence="5">
    <location>
        <begin position="1062"/>
        <end position="1145"/>
    </location>
</feature>
<dbReference type="InterPro" id="IPR013783">
    <property type="entry name" value="Ig-like_fold"/>
</dbReference>
<feature type="region of interest" description="Disordered" evidence="2">
    <location>
        <begin position="229"/>
        <end position="248"/>
    </location>
</feature>
<evidence type="ECO:0000259" key="5">
    <source>
        <dbReference type="Pfam" id="PF08428"/>
    </source>
</evidence>
<reference evidence="6 7" key="1">
    <citation type="submission" date="2016-10" db="EMBL/GenBank/DDBJ databases">
        <authorList>
            <person name="de Groot N.N."/>
        </authorList>
    </citation>
    <scope>NUCLEOTIDE SEQUENCE [LARGE SCALE GENOMIC DNA]</scope>
    <source>
        <strain evidence="6 7">ATCC BAA-466</strain>
    </source>
</reference>
<dbReference type="InterPro" id="IPR012706">
    <property type="entry name" value="Rib_alpha_Esp_rpt"/>
</dbReference>
<dbReference type="Pfam" id="PF08428">
    <property type="entry name" value="Rib"/>
    <property type="match status" value="4"/>
</dbReference>
<evidence type="ECO:0000313" key="7">
    <source>
        <dbReference type="Proteomes" id="UP000199708"/>
    </source>
</evidence>